<evidence type="ECO:0000313" key="2">
    <source>
        <dbReference type="Proteomes" id="UP000019251"/>
    </source>
</evidence>
<comment type="caution">
    <text evidence="1">The sequence shown here is derived from an EMBL/GenBank/DDBJ whole genome shotgun (WGS) entry which is preliminary data.</text>
</comment>
<reference evidence="1 2" key="1">
    <citation type="submission" date="2012-12" db="EMBL/GenBank/DDBJ databases">
        <title>Novel taxa of Listeriaceae from agricultural environments in the United States.</title>
        <authorList>
            <person name="den Bakker H.C."/>
            <person name="Allred A."/>
            <person name="Warchocki S."/>
            <person name="Wright E.M."/>
            <person name="Burrell A."/>
            <person name="Nightingale K.K."/>
            <person name="Kephart D."/>
            <person name="Wiedmann M."/>
        </authorList>
    </citation>
    <scope>NUCLEOTIDE SEQUENCE [LARGE SCALE GENOMIC DNA]</scope>
    <source>
        <strain evidence="1 2">FSL F6-1183</strain>
    </source>
</reference>
<sequence>MVFQSYYYGSGSINAIEPAMAGLDWISPSMIPRTFTAKYYPKKIGTY</sequence>
<accession>A0A829R9U5</accession>
<organism evidence="1 2">
    <name type="scientific">Listeria grayi FSL F6-1183</name>
    <dbReference type="NCBI Taxonomy" id="1265827"/>
    <lineage>
        <taxon>Bacteria</taxon>
        <taxon>Bacillati</taxon>
        <taxon>Bacillota</taxon>
        <taxon>Bacilli</taxon>
        <taxon>Bacillales</taxon>
        <taxon>Listeriaceae</taxon>
        <taxon>Listeria</taxon>
    </lineage>
</organism>
<dbReference type="AlphaFoldDB" id="A0A829R9U5"/>
<protein>
    <submittedName>
        <fullName evidence="1">Uncharacterized protein</fullName>
    </submittedName>
</protein>
<evidence type="ECO:0000313" key="1">
    <source>
        <dbReference type="EMBL" id="EUJ29906.1"/>
    </source>
</evidence>
<proteinExistence type="predicted"/>
<dbReference type="EMBL" id="AODG01000004">
    <property type="protein sequence ID" value="EUJ29906.1"/>
    <property type="molecule type" value="Genomic_DNA"/>
</dbReference>
<name>A0A829R9U5_LISGR</name>
<gene>
    <name evidence="1" type="ORF">LMUR_02357</name>
</gene>
<dbReference type="Proteomes" id="UP000019251">
    <property type="component" value="Unassembled WGS sequence"/>
</dbReference>